<organism evidence="6 7">
    <name type="scientific">Rubripirellula reticaptiva</name>
    <dbReference type="NCBI Taxonomy" id="2528013"/>
    <lineage>
        <taxon>Bacteria</taxon>
        <taxon>Pseudomonadati</taxon>
        <taxon>Planctomycetota</taxon>
        <taxon>Planctomycetia</taxon>
        <taxon>Pirellulales</taxon>
        <taxon>Pirellulaceae</taxon>
        <taxon>Rubripirellula</taxon>
    </lineage>
</organism>
<reference evidence="6 7" key="1">
    <citation type="submission" date="2019-02" db="EMBL/GenBank/DDBJ databases">
        <title>Deep-cultivation of Planctomycetes and their phenomic and genomic characterization uncovers novel biology.</title>
        <authorList>
            <person name="Wiegand S."/>
            <person name="Jogler M."/>
            <person name="Boedeker C."/>
            <person name="Pinto D."/>
            <person name="Vollmers J."/>
            <person name="Rivas-Marin E."/>
            <person name="Kohn T."/>
            <person name="Peeters S.H."/>
            <person name="Heuer A."/>
            <person name="Rast P."/>
            <person name="Oberbeckmann S."/>
            <person name="Bunk B."/>
            <person name="Jeske O."/>
            <person name="Meyerdierks A."/>
            <person name="Storesund J.E."/>
            <person name="Kallscheuer N."/>
            <person name="Luecker S."/>
            <person name="Lage O.M."/>
            <person name="Pohl T."/>
            <person name="Merkel B.J."/>
            <person name="Hornburger P."/>
            <person name="Mueller R.-W."/>
            <person name="Bruemmer F."/>
            <person name="Labrenz M."/>
            <person name="Spormann A.M."/>
            <person name="Op Den Camp H."/>
            <person name="Overmann J."/>
            <person name="Amann R."/>
            <person name="Jetten M.S.M."/>
            <person name="Mascher T."/>
            <person name="Medema M.H."/>
            <person name="Devos D.P."/>
            <person name="Kaster A.-K."/>
            <person name="Ovreas L."/>
            <person name="Rohde M."/>
            <person name="Galperin M.Y."/>
            <person name="Jogler C."/>
        </authorList>
    </citation>
    <scope>NUCLEOTIDE SEQUENCE [LARGE SCALE GENOMIC DNA]</scope>
    <source>
        <strain evidence="6 7">Poly59</strain>
    </source>
</reference>
<gene>
    <name evidence="6" type="ORF">Poly59_05930</name>
</gene>
<feature type="domain" description="Cytochrome c" evidence="5">
    <location>
        <begin position="25"/>
        <end position="116"/>
    </location>
</feature>
<dbReference type="GO" id="GO:0046872">
    <property type="term" value="F:metal ion binding"/>
    <property type="evidence" value="ECO:0007669"/>
    <property type="project" value="UniProtKB-KW"/>
</dbReference>
<keyword evidence="7" id="KW-1185">Reference proteome</keyword>
<dbReference type="PROSITE" id="PS51007">
    <property type="entry name" value="CYTC"/>
    <property type="match status" value="1"/>
</dbReference>
<dbReference type="Proteomes" id="UP000317977">
    <property type="component" value="Unassembled WGS sequence"/>
</dbReference>
<proteinExistence type="predicted"/>
<dbReference type="InterPro" id="IPR036909">
    <property type="entry name" value="Cyt_c-like_dom_sf"/>
</dbReference>
<protein>
    <submittedName>
        <fullName evidence="6">Planctomycete cytochrome C</fullName>
    </submittedName>
</protein>
<dbReference type="SUPFAM" id="SSF46626">
    <property type="entry name" value="Cytochrome c"/>
    <property type="match status" value="1"/>
</dbReference>
<dbReference type="Pfam" id="PF07583">
    <property type="entry name" value="PSCyt2"/>
    <property type="match status" value="1"/>
</dbReference>
<dbReference type="InterPro" id="IPR011444">
    <property type="entry name" value="DUF1549"/>
</dbReference>
<evidence type="ECO:0000313" key="7">
    <source>
        <dbReference type="Proteomes" id="UP000317977"/>
    </source>
</evidence>
<evidence type="ECO:0000259" key="5">
    <source>
        <dbReference type="PROSITE" id="PS51007"/>
    </source>
</evidence>
<dbReference type="Gene3D" id="1.10.760.10">
    <property type="entry name" value="Cytochrome c-like domain"/>
    <property type="match status" value="1"/>
</dbReference>
<keyword evidence="2 4" id="KW-0479">Metal-binding</keyword>
<dbReference type="InterPro" id="IPR011429">
    <property type="entry name" value="Cyt_c_Planctomycete-type"/>
</dbReference>
<dbReference type="Pfam" id="PF07587">
    <property type="entry name" value="PSD1"/>
    <property type="match status" value="1"/>
</dbReference>
<dbReference type="GO" id="GO:0020037">
    <property type="term" value="F:heme binding"/>
    <property type="evidence" value="ECO:0007669"/>
    <property type="project" value="InterPro"/>
</dbReference>
<dbReference type="InterPro" id="IPR009056">
    <property type="entry name" value="Cyt_c-like_dom"/>
</dbReference>
<name>A0A5C6F8P5_9BACT</name>
<dbReference type="AlphaFoldDB" id="A0A5C6F8P5"/>
<evidence type="ECO:0000256" key="3">
    <source>
        <dbReference type="ARBA" id="ARBA00023004"/>
    </source>
</evidence>
<evidence type="ECO:0000256" key="1">
    <source>
        <dbReference type="ARBA" id="ARBA00022617"/>
    </source>
</evidence>
<sequence length="822" mass="93174">MTTVIAGSIPSGDSLTADASEPTFDFVRDIASVFQQHCIECHGPADQNGGLRLDQSLSVFAEADSGERAIVRGKPDESELLTRITSTNEDDQMPPEGDRLTTEEIETIRRWIKSDADWPAMKNAGDTADQQDEVETSHWAFQPITRPEPPSVKDAVWSRHPIDRFMQSRREETDMPAAPMADPITLVRRATYDLTGLPPTPAEVTAFVKSAKAKSTHDESATTAAFETLVENLLQRPTYGQRWGRHWMDWVRYADTAGDNSDFPIPQAYLYRNYIIDSLNQDVPYDRFLTEQLAGDLLPADSLEQRNRQTIATGYLSMARRFGSLVERYPWHLTIEDTIDNLGRTMMGMTIACARCHDHKFDPISTRDYYGLYGIFASTGYPFPGIELFQVQRDLVPLIAQKEVDEAYAPFAKEKRSLEDKLAKQLAACEKRSIENADREKTATVAEKRKMHDELEEMLGKARNAGNQLAAFLKKMPEIPTAYAVRDIEPVDAAIQIKGEPNRPGATVPRKFPDVLGGYALTDEAASNGSGRLELAKWITDPDNPLTARVIVNRVWQRHFGRGLVPSTSDFGLRGETPSHPKLLDWLANDFIQNGWSLKHLHHTIMTSRTYQLSSRDVIAKLAPNLVQDPDNRLHWRFNRQRLDAESIRDTLLMIGGNLDLSPQQDPYPFPPRDKWEFTQHHPFNANYDSNRRSVYQMTKRLTAQTYQQTFDGPDPNACTSSRDESVTALQALYFINDDFLHDQAGLIAQRFVSQHDNDTARIEDAFLTILNRPATTEEVDWMSEHLRAVGKRLADTKDLDKRAWTSLTLSLLRLNEFLYLD</sequence>
<dbReference type="Pfam" id="PF07635">
    <property type="entry name" value="PSCyt1"/>
    <property type="match status" value="1"/>
</dbReference>
<comment type="caution">
    <text evidence="6">The sequence shown here is derived from an EMBL/GenBank/DDBJ whole genome shotgun (WGS) entry which is preliminary data.</text>
</comment>
<keyword evidence="3 4" id="KW-0408">Iron</keyword>
<keyword evidence="1 4" id="KW-0349">Heme</keyword>
<dbReference type="InterPro" id="IPR022655">
    <property type="entry name" value="DUF1553"/>
</dbReference>
<evidence type="ECO:0000256" key="2">
    <source>
        <dbReference type="ARBA" id="ARBA00022723"/>
    </source>
</evidence>
<dbReference type="GO" id="GO:0009055">
    <property type="term" value="F:electron transfer activity"/>
    <property type="evidence" value="ECO:0007669"/>
    <property type="project" value="InterPro"/>
</dbReference>
<dbReference type="PANTHER" id="PTHR35889:SF3">
    <property type="entry name" value="F-BOX DOMAIN-CONTAINING PROTEIN"/>
    <property type="match status" value="1"/>
</dbReference>
<evidence type="ECO:0000313" key="6">
    <source>
        <dbReference type="EMBL" id="TWU57685.1"/>
    </source>
</evidence>
<dbReference type="EMBL" id="SJPX01000001">
    <property type="protein sequence ID" value="TWU57685.1"/>
    <property type="molecule type" value="Genomic_DNA"/>
</dbReference>
<dbReference type="PANTHER" id="PTHR35889">
    <property type="entry name" value="CYCLOINULO-OLIGOSACCHARIDE FRUCTANOTRANSFERASE-RELATED"/>
    <property type="match status" value="1"/>
</dbReference>
<accession>A0A5C6F8P5</accession>
<evidence type="ECO:0000256" key="4">
    <source>
        <dbReference type="PROSITE-ProRule" id="PRU00433"/>
    </source>
</evidence>